<dbReference type="InterPro" id="IPR036663">
    <property type="entry name" value="Fumarylacetoacetase_C_sf"/>
</dbReference>
<dbReference type="PANTHER" id="PTHR30143">
    <property type="entry name" value="ACID HYDRATASE"/>
    <property type="match status" value="1"/>
</dbReference>
<accession>A0A3L8Q0Y6</accession>
<organism evidence="1 2">
    <name type="scientific">Parashewanella curva</name>
    <dbReference type="NCBI Taxonomy" id="2338552"/>
    <lineage>
        <taxon>Bacteria</taxon>
        <taxon>Pseudomonadati</taxon>
        <taxon>Pseudomonadota</taxon>
        <taxon>Gammaproteobacteria</taxon>
        <taxon>Alteromonadales</taxon>
        <taxon>Shewanellaceae</taxon>
        <taxon>Parashewanella</taxon>
    </lineage>
</organism>
<dbReference type="GO" id="GO:0008684">
    <property type="term" value="F:2-oxopent-4-enoate hydratase activity"/>
    <property type="evidence" value="ECO:0007669"/>
    <property type="project" value="TreeGrafter"/>
</dbReference>
<dbReference type="InterPro" id="IPR050772">
    <property type="entry name" value="Hydratase-Decarb/MhpD_sf"/>
</dbReference>
<proteinExistence type="predicted"/>
<dbReference type="AlphaFoldDB" id="A0A3L8Q0Y6"/>
<sequence>MNQDTATMLANRRFKGMVGEPLTEKPQDFSSAWVLQQQVAQTYCQLAQTHIGGWKCVLPTKSTTMLAPLFENTVYDLSSSCSLFETPNEPMALVEPEIVTVFDRDLPVKDQAYTEQEIDNAIGSTRLALELMQSRYQNPDEVSYFEAFSDGLLNQGVYLGPEVNIDLSLEAMSQFQLSIKTHDGDIILDKVVTHPNNHPRVAVYWLVNFLREREIGIKAGMKVITGSYAGIVKVPYDAPVNFTYGELGSMTVTFTRKGNG</sequence>
<dbReference type="SUPFAM" id="SSF56529">
    <property type="entry name" value="FAH"/>
    <property type="match status" value="1"/>
</dbReference>
<dbReference type="EMBL" id="QZEI01000015">
    <property type="protein sequence ID" value="RLV60468.1"/>
    <property type="molecule type" value="Genomic_DNA"/>
</dbReference>
<evidence type="ECO:0000313" key="2">
    <source>
        <dbReference type="Proteomes" id="UP000281474"/>
    </source>
</evidence>
<dbReference type="OrthoDB" id="9792137at2"/>
<name>A0A3L8Q0Y6_9GAMM</name>
<gene>
    <name evidence="1" type="ORF">D5018_06655</name>
</gene>
<dbReference type="Proteomes" id="UP000281474">
    <property type="component" value="Unassembled WGS sequence"/>
</dbReference>
<protein>
    <submittedName>
        <fullName evidence="1">Hydratase</fullName>
    </submittedName>
</protein>
<dbReference type="RefSeq" id="WP_121838228.1">
    <property type="nucleotide sequence ID" value="NZ_ML014764.1"/>
</dbReference>
<reference evidence="1 2" key="1">
    <citation type="submission" date="2018-09" db="EMBL/GenBank/DDBJ databases">
        <title>Phylogeny of the Shewanellaceae, and recommendation for two new genera, Pseudoshewanella and Parashewanella.</title>
        <authorList>
            <person name="Wang G."/>
        </authorList>
    </citation>
    <scope>NUCLEOTIDE SEQUENCE [LARGE SCALE GENOMIC DNA]</scope>
    <source>
        <strain evidence="1 2">C51</strain>
    </source>
</reference>
<dbReference type="GO" id="GO:0005737">
    <property type="term" value="C:cytoplasm"/>
    <property type="evidence" value="ECO:0007669"/>
    <property type="project" value="TreeGrafter"/>
</dbReference>
<keyword evidence="2" id="KW-1185">Reference proteome</keyword>
<dbReference type="Gene3D" id="3.90.850.10">
    <property type="entry name" value="Fumarylacetoacetase-like, C-terminal domain"/>
    <property type="match status" value="1"/>
</dbReference>
<evidence type="ECO:0000313" key="1">
    <source>
        <dbReference type="EMBL" id="RLV60468.1"/>
    </source>
</evidence>
<dbReference type="PANTHER" id="PTHR30143:SF0">
    <property type="entry name" value="2-KETO-4-PENTENOATE HYDRATASE"/>
    <property type="match status" value="1"/>
</dbReference>
<comment type="caution">
    <text evidence="1">The sequence shown here is derived from an EMBL/GenBank/DDBJ whole genome shotgun (WGS) entry which is preliminary data.</text>
</comment>